<keyword evidence="1" id="KW-0472">Membrane</keyword>
<feature type="transmembrane region" description="Helical" evidence="1">
    <location>
        <begin position="12"/>
        <end position="31"/>
    </location>
</feature>
<dbReference type="GeneID" id="53317816"/>
<accession>A0A143DFP3</accession>
<dbReference type="AlphaFoldDB" id="A0A143DFP3"/>
<reference evidence="2 3" key="1">
    <citation type="submission" date="2016-02" db="EMBL/GenBank/DDBJ databases">
        <title>Complete Genome of H5569, the type strain of the newly described species Haematospirillium jordaniae.</title>
        <authorList>
            <person name="Nicholson A.C."/>
            <person name="Humrighouse B.W."/>
            <person name="Loparov V."/>
            <person name="McQuiston J.R."/>
        </authorList>
    </citation>
    <scope>NUCLEOTIDE SEQUENCE [LARGE SCALE GENOMIC DNA]</scope>
    <source>
        <strain evidence="2 3">H5569</strain>
    </source>
</reference>
<gene>
    <name evidence="2" type="ORF">AY555_07865</name>
</gene>
<proteinExistence type="predicted"/>
<dbReference type="Proteomes" id="UP000076066">
    <property type="component" value="Chromosome"/>
</dbReference>
<protein>
    <submittedName>
        <fullName evidence="2">Uncharacterized protein</fullName>
    </submittedName>
</protein>
<dbReference type="RefSeq" id="WP_156483338.1">
    <property type="nucleotide sequence ID" value="NZ_CP014525.1"/>
</dbReference>
<dbReference type="EMBL" id="CP014525">
    <property type="protein sequence ID" value="AMW35103.1"/>
    <property type="molecule type" value="Genomic_DNA"/>
</dbReference>
<evidence type="ECO:0000313" key="3">
    <source>
        <dbReference type="Proteomes" id="UP000076066"/>
    </source>
</evidence>
<keyword evidence="3" id="KW-1185">Reference proteome</keyword>
<dbReference type="KEGG" id="hjo:AY555_07865"/>
<keyword evidence="1" id="KW-1133">Transmembrane helix</keyword>
<sequence length="60" mass="6461">MALVVPVELWRLSVFLICRVPVIFATVGLGAGQEKTVNYQAGIGSLSAERDRKSISGEAR</sequence>
<organism evidence="2 3">
    <name type="scientific">Haematospirillum jordaniae</name>
    <dbReference type="NCBI Taxonomy" id="1549855"/>
    <lineage>
        <taxon>Bacteria</taxon>
        <taxon>Pseudomonadati</taxon>
        <taxon>Pseudomonadota</taxon>
        <taxon>Alphaproteobacteria</taxon>
        <taxon>Rhodospirillales</taxon>
        <taxon>Novispirillaceae</taxon>
        <taxon>Haematospirillum</taxon>
    </lineage>
</organism>
<keyword evidence="1" id="KW-0812">Transmembrane</keyword>
<dbReference type="STRING" id="1549855.AY555_07865"/>
<evidence type="ECO:0000256" key="1">
    <source>
        <dbReference type="SAM" id="Phobius"/>
    </source>
</evidence>
<evidence type="ECO:0000313" key="2">
    <source>
        <dbReference type="EMBL" id="AMW35103.1"/>
    </source>
</evidence>
<name>A0A143DFP3_9PROT</name>